<proteinExistence type="predicted"/>
<dbReference type="WBParaSite" id="ACRNAN_scaffold1565.g7038.t1">
    <property type="protein sequence ID" value="ACRNAN_scaffold1565.g7038.t1"/>
    <property type="gene ID" value="ACRNAN_scaffold1565.g7038"/>
</dbReference>
<organism evidence="1 2">
    <name type="scientific">Acrobeloides nanus</name>
    <dbReference type="NCBI Taxonomy" id="290746"/>
    <lineage>
        <taxon>Eukaryota</taxon>
        <taxon>Metazoa</taxon>
        <taxon>Ecdysozoa</taxon>
        <taxon>Nematoda</taxon>
        <taxon>Chromadorea</taxon>
        <taxon>Rhabditida</taxon>
        <taxon>Tylenchina</taxon>
        <taxon>Cephalobomorpha</taxon>
        <taxon>Cephaloboidea</taxon>
        <taxon>Cephalobidae</taxon>
        <taxon>Acrobeloides</taxon>
    </lineage>
</organism>
<sequence length="432" mass="48389">MDMLYGTNTIDPGSSDASYYSTDAELYVYFTAGTQQELNDFFWYINFSLIHVPQITIKLTNNLPVSLLTLSDFQPNTIYNILVENGTLDFFPAFNSLNRFFPYVDVFQGTTGLNWDNYLGSLSTIIAQSGSPFDGLNSTQLKPMSLGYPLTIFRKSNDTVNFENWMLFRIREIHTMNCPDFNNVFKISFPYGMAIDYSARSTGNCILTFFCFAGNFYGPLDLCKLSFSDIKYTGDKNLTGTRGLSEGAKIFSFDSTSSSLWNGVSVYSNPFSFIIPPNGTIHTSASASSKINSQYYSAPSNGILMSPQYPYKIDSKLMKNSTLINMKIFHNTQFEFDFVDIDLSFNSSLMIYNSTYLLLNLNGTQNYGGKLQINSTNVTLVYTPASNATEKGFLINYSLRGISIHTTPSSSSLIKPINILTLLIVGMIIMFK</sequence>
<keyword evidence="1" id="KW-1185">Reference proteome</keyword>
<name>A0A914CZE8_9BILA</name>
<evidence type="ECO:0000313" key="2">
    <source>
        <dbReference type="WBParaSite" id="ACRNAN_scaffold1565.g7038.t1"/>
    </source>
</evidence>
<dbReference type="Proteomes" id="UP000887540">
    <property type="component" value="Unplaced"/>
</dbReference>
<dbReference type="SUPFAM" id="SSF49854">
    <property type="entry name" value="Spermadhesin, CUB domain"/>
    <property type="match status" value="1"/>
</dbReference>
<dbReference type="InterPro" id="IPR035914">
    <property type="entry name" value="Sperma_CUB_dom_sf"/>
</dbReference>
<accession>A0A914CZE8</accession>
<protein>
    <submittedName>
        <fullName evidence="2">CUB domain-containing protein</fullName>
    </submittedName>
</protein>
<evidence type="ECO:0000313" key="1">
    <source>
        <dbReference type="Proteomes" id="UP000887540"/>
    </source>
</evidence>
<reference evidence="2" key="1">
    <citation type="submission" date="2022-11" db="UniProtKB">
        <authorList>
            <consortium name="WormBaseParasite"/>
        </authorList>
    </citation>
    <scope>IDENTIFICATION</scope>
</reference>
<dbReference type="AlphaFoldDB" id="A0A914CZE8"/>